<dbReference type="Proteomes" id="UP000626109">
    <property type="component" value="Unassembled WGS sequence"/>
</dbReference>
<organism evidence="1 2">
    <name type="scientific">Polarella glacialis</name>
    <name type="common">Dinoflagellate</name>
    <dbReference type="NCBI Taxonomy" id="89957"/>
    <lineage>
        <taxon>Eukaryota</taxon>
        <taxon>Sar</taxon>
        <taxon>Alveolata</taxon>
        <taxon>Dinophyceae</taxon>
        <taxon>Suessiales</taxon>
        <taxon>Suessiaceae</taxon>
        <taxon>Polarella</taxon>
    </lineage>
</organism>
<dbReference type="EMBL" id="CAJNNW010027271">
    <property type="protein sequence ID" value="CAE8690513.1"/>
    <property type="molecule type" value="Genomic_DNA"/>
</dbReference>
<protein>
    <submittedName>
        <fullName evidence="1">Uncharacterized protein</fullName>
    </submittedName>
</protein>
<evidence type="ECO:0000313" key="2">
    <source>
        <dbReference type="Proteomes" id="UP000626109"/>
    </source>
</evidence>
<reference evidence="1" key="1">
    <citation type="submission" date="2021-02" db="EMBL/GenBank/DDBJ databases">
        <authorList>
            <person name="Dougan E. K."/>
            <person name="Rhodes N."/>
            <person name="Thang M."/>
            <person name="Chan C."/>
        </authorList>
    </citation>
    <scope>NUCLEOTIDE SEQUENCE</scope>
</reference>
<gene>
    <name evidence="1" type="ORF">PGLA2088_LOCUS26990</name>
</gene>
<proteinExistence type="predicted"/>
<sequence>MALRRVGVFFTIRALRLNNNNNIHCTSLFIASALLATVLQCSCRAFAQPVLGLASLVPGSCLHCHRIGYSSSEEQLHREGGGLLWRRKRARGLAVAGAQTIASHRSPRRRSVLFHGPSGPFDALLQYIVPQPGPQWSTGRPISEPPPLPLSEDLALELPPGGGPEEVRWRRFLLALARERDQLSAMIRGAQRDFQLGAGASSRPELQGPRFAAELLASRAVRRAVWVNLGPAREAVLAFPADVETAWARTARGDFARREEGFCTDVDGLAEAIEQAWNAVCDPEMLWAAQLVLGECRKLADEAANSRNPLSQEQPQVLSP</sequence>
<evidence type="ECO:0000313" key="1">
    <source>
        <dbReference type="EMBL" id="CAE8690513.1"/>
    </source>
</evidence>
<dbReference type="AlphaFoldDB" id="A0A813K5C9"/>
<comment type="caution">
    <text evidence="1">The sequence shown here is derived from an EMBL/GenBank/DDBJ whole genome shotgun (WGS) entry which is preliminary data.</text>
</comment>
<accession>A0A813K5C9</accession>
<name>A0A813K5C9_POLGL</name>